<dbReference type="EMBL" id="AWFF01000001">
    <property type="protein sequence ID" value="KCZ57183.1"/>
    <property type="molecule type" value="Genomic_DNA"/>
</dbReference>
<name>A0A062UHM8_9PROT</name>
<keyword evidence="3" id="KW-1185">Reference proteome</keyword>
<comment type="caution">
    <text evidence="2">The sequence shown here is derived from an EMBL/GenBank/DDBJ whole genome shotgun (WGS) entry which is preliminary data.</text>
</comment>
<evidence type="ECO:0000313" key="3">
    <source>
        <dbReference type="Proteomes" id="UP000027037"/>
    </source>
</evidence>
<dbReference type="eggNOG" id="ENOG5032HZ7">
    <property type="taxonomic scope" value="Bacteria"/>
</dbReference>
<evidence type="ECO:0000313" key="2">
    <source>
        <dbReference type="EMBL" id="KCZ57183.1"/>
    </source>
</evidence>
<evidence type="ECO:0000256" key="1">
    <source>
        <dbReference type="SAM" id="MobiDB-lite"/>
    </source>
</evidence>
<dbReference type="AlphaFoldDB" id="A0A062UHM8"/>
<feature type="region of interest" description="Disordered" evidence="1">
    <location>
        <begin position="198"/>
        <end position="220"/>
    </location>
</feature>
<protein>
    <submittedName>
        <fullName evidence="2">Uncharacterized protein</fullName>
    </submittedName>
</protein>
<proteinExistence type="predicted"/>
<dbReference type="Proteomes" id="UP000027037">
    <property type="component" value="Unassembled WGS sequence"/>
</dbReference>
<reference evidence="2 3" key="1">
    <citation type="journal article" date="2014" name="Antonie Van Leeuwenhoek">
        <title>Hyphomonas beringensis sp. nov. and Hyphomonas chukchiensis sp. nov., isolated from surface seawater of the Bering Sea and Chukchi Sea.</title>
        <authorList>
            <person name="Li C."/>
            <person name="Lai Q."/>
            <person name="Li G."/>
            <person name="Dong C."/>
            <person name="Wang J."/>
            <person name="Liao Y."/>
            <person name="Shao Z."/>
        </authorList>
    </citation>
    <scope>NUCLEOTIDE SEQUENCE [LARGE SCALE GENOMIC DNA]</scope>
    <source>
        <strain evidence="2 3">25B14_1</strain>
    </source>
</reference>
<organism evidence="2 3">
    <name type="scientific">Hyphomonas beringensis</name>
    <dbReference type="NCBI Taxonomy" id="1280946"/>
    <lineage>
        <taxon>Bacteria</taxon>
        <taxon>Pseudomonadati</taxon>
        <taxon>Pseudomonadota</taxon>
        <taxon>Alphaproteobacteria</taxon>
        <taxon>Hyphomonadales</taxon>
        <taxon>Hyphomonadaceae</taxon>
        <taxon>Hyphomonas</taxon>
    </lineage>
</organism>
<gene>
    <name evidence="2" type="ORF">HY29_00210</name>
</gene>
<feature type="compositionally biased region" description="Acidic residues" evidence="1">
    <location>
        <begin position="205"/>
        <end position="220"/>
    </location>
</feature>
<accession>A0A062UHM8</accession>
<dbReference type="PATRIC" id="fig|1280946.3.peg.43"/>
<sequence length="220" mass="22943">METGSFGKEPTVKQHLIILAAPLLAAACGQNVTKADGEAMPAPAPINSADKDAKKADKAPEIQVTEVKGAWEKTDTPRGQQVAYMSEDGAVSLSITCQQPDAFAGENAQNVLVLRRTFAGKDAPSQVGVFTSASNAAIVAQVDEESQEIVGMFDTRSTAANALANGDGDLRFVAGDSAYVMPTDPMVEELIESCRPPIESNLEGADTEETGEEAPADSGT</sequence>